<keyword evidence="1" id="KW-0472">Membrane</keyword>
<dbReference type="Proteomes" id="UP000276888">
    <property type="component" value="Chromosome"/>
</dbReference>
<dbReference type="KEGG" id="mlv:CVS47_00095"/>
<dbReference type="Pfam" id="PF04892">
    <property type="entry name" value="VanZ"/>
    <property type="match status" value="1"/>
</dbReference>
<reference evidence="3 4" key="1">
    <citation type="submission" date="2018-08" db="EMBL/GenBank/DDBJ databases">
        <title>Microbacterium lemovicicum sp. nov., a bacterium isolated from a natural uranium-rich soil.</title>
        <authorList>
            <person name="ORTET P."/>
        </authorList>
    </citation>
    <scope>NUCLEOTIDE SEQUENCE [LARGE SCALE GENOMIC DNA]</scope>
    <source>
        <strain evidence="3 4">Viu22</strain>
    </source>
</reference>
<evidence type="ECO:0000256" key="1">
    <source>
        <dbReference type="SAM" id="Phobius"/>
    </source>
</evidence>
<dbReference type="EMBL" id="CP031423">
    <property type="protein sequence ID" value="AZS35503.1"/>
    <property type="molecule type" value="Genomic_DNA"/>
</dbReference>
<protein>
    <recommendedName>
        <fullName evidence="2">VanZ-like domain-containing protein</fullName>
    </recommendedName>
</protein>
<dbReference type="OrthoDB" id="4822551at2"/>
<sequence>MRDQVALGALAIVAGVLVGIVLFVPFVAVSYRRRGGLTFGRFALWFSLLVYVLAIWTYTLLPLPSPESIRCAGVNLDPLDFVGDIRGAISRGSPLTDPAVLQLVLNVMLFLPLGFFVRGLFRRGILVALLSGFGLSLFIECTQLTGVWGLYPCAYRVFDVVDLMTNTLGAVLGVTLALLLPRAMRVRDGERIDADRPRPVTSLRRLIGMLCDLLVVGLGSTAILLPWQIVDVLLRGSDAAADDDAIAQLVANLVLIVVTLTWTLVTGRTPGNAAVQLRYTGSRLPSALARIVRYVGGIGGFQLLNLLPGEYGSWLVPLFVLVSFILVFPTRTHRGLPGLVSGQRLVDARAADEREPVAADS</sequence>
<dbReference type="AlphaFoldDB" id="A0A3Q9IVU7"/>
<dbReference type="RefSeq" id="WP_127094323.1">
    <property type="nucleotide sequence ID" value="NZ_CP031423.1"/>
</dbReference>
<feature type="transmembrane region" description="Helical" evidence="1">
    <location>
        <begin position="6"/>
        <end position="30"/>
    </location>
</feature>
<feature type="transmembrane region" description="Helical" evidence="1">
    <location>
        <begin position="245"/>
        <end position="266"/>
    </location>
</feature>
<evidence type="ECO:0000313" key="3">
    <source>
        <dbReference type="EMBL" id="AZS35503.1"/>
    </source>
</evidence>
<name>A0A3Q9IVU7_9MICO</name>
<dbReference type="InterPro" id="IPR006976">
    <property type="entry name" value="VanZ-like"/>
</dbReference>
<proteinExistence type="predicted"/>
<feature type="transmembrane region" description="Helical" evidence="1">
    <location>
        <begin position="99"/>
        <end position="117"/>
    </location>
</feature>
<feature type="domain" description="VanZ-like" evidence="2">
    <location>
        <begin position="49"/>
        <end position="180"/>
    </location>
</feature>
<keyword evidence="1" id="KW-1133">Transmembrane helix</keyword>
<feature type="transmembrane region" description="Helical" evidence="1">
    <location>
        <begin position="124"/>
        <end position="151"/>
    </location>
</feature>
<dbReference type="PANTHER" id="PTHR36834:SF1">
    <property type="entry name" value="INTEGRAL MEMBRANE PROTEIN"/>
    <property type="match status" value="1"/>
</dbReference>
<feature type="transmembrane region" description="Helical" evidence="1">
    <location>
        <begin position="42"/>
        <end position="61"/>
    </location>
</feature>
<gene>
    <name evidence="3" type="ORF">CVS47_00095</name>
</gene>
<organism evidence="3 4">
    <name type="scientific">Microbacterium lemovicicum</name>
    <dbReference type="NCBI Taxonomy" id="1072463"/>
    <lineage>
        <taxon>Bacteria</taxon>
        <taxon>Bacillati</taxon>
        <taxon>Actinomycetota</taxon>
        <taxon>Actinomycetes</taxon>
        <taxon>Micrococcales</taxon>
        <taxon>Microbacteriaceae</taxon>
        <taxon>Microbacterium</taxon>
    </lineage>
</organism>
<evidence type="ECO:0000259" key="2">
    <source>
        <dbReference type="Pfam" id="PF04892"/>
    </source>
</evidence>
<keyword evidence="1" id="KW-0812">Transmembrane</keyword>
<keyword evidence="4" id="KW-1185">Reference proteome</keyword>
<feature type="transmembrane region" description="Helical" evidence="1">
    <location>
        <begin position="287"/>
        <end position="305"/>
    </location>
</feature>
<feature type="transmembrane region" description="Helical" evidence="1">
    <location>
        <begin position="163"/>
        <end position="181"/>
    </location>
</feature>
<feature type="transmembrane region" description="Helical" evidence="1">
    <location>
        <begin position="206"/>
        <end position="225"/>
    </location>
</feature>
<evidence type="ECO:0000313" key="4">
    <source>
        <dbReference type="Proteomes" id="UP000276888"/>
    </source>
</evidence>
<dbReference type="PANTHER" id="PTHR36834">
    <property type="entry name" value="MEMBRANE PROTEIN-RELATED"/>
    <property type="match status" value="1"/>
</dbReference>
<feature type="transmembrane region" description="Helical" evidence="1">
    <location>
        <begin position="311"/>
        <end position="328"/>
    </location>
</feature>
<accession>A0A3Q9IVU7</accession>
<dbReference type="InterPro" id="IPR053150">
    <property type="entry name" value="Teicoplanin_resist-assoc"/>
</dbReference>